<dbReference type="Proteomes" id="UP000699042">
    <property type="component" value="Unassembled WGS sequence"/>
</dbReference>
<dbReference type="EMBL" id="JAESDN010000002">
    <property type="protein sequence ID" value="KAG7055184.1"/>
    <property type="molecule type" value="Genomic_DNA"/>
</dbReference>
<organism evidence="1 2">
    <name type="scientific">Colletotrichum scovillei</name>
    <dbReference type="NCBI Taxonomy" id="1209932"/>
    <lineage>
        <taxon>Eukaryota</taxon>
        <taxon>Fungi</taxon>
        <taxon>Dikarya</taxon>
        <taxon>Ascomycota</taxon>
        <taxon>Pezizomycotina</taxon>
        <taxon>Sordariomycetes</taxon>
        <taxon>Hypocreomycetidae</taxon>
        <taxon>Glomerellales</taxon>
        <taxon>Glomerellaceae</taxon>
        <taxon>Colletotrichum</taxon>
        <taxon>Colletotrichum acutatum species complex</taxon>
    </lineage>
</organism>
<comment type="caution">
    <text evidence="1">The sequence shown here is derived from an EMBL/GenBank/DDBJ whole genome shotgun (WGS) entry which is preliminary data.</text>
</comment>
<name>A0A9P7RFF6_9PEZI</name>
<sequence length="92" mass="10335">MTKELRETLYGFLERSPPSRPPWTGRFGIFDAGPALVLLQLAGTLARHTGYLLLCGTSKTLLGRSREFCQYEVSSVCTSTPLPGWHRCIRYT</sequence>
<reference evidence="1" key="1">
    <citation type="submission" date="2021-05" db="EMBL/GenBank/DDBJ databases">
        <title>Comparative genomics of three Colletotrichum scovillei strains and genetic complementation revealed genes involved fungal growth and virulence on chili pepper.</title>
        <authorList>
            <person name="Hsieh D.-K."/>
            <person name="Chuang S.-C."/>
            <person name="Chen C.-Y."/>
            <person name="Chao Y.-T."/>
            <person name="Lu M.-Y.J."/>
            <person name="Lee M.-H."/>
            <person name="Shih M.-C."/>
        </authorList>
    </citation>
    <scope>NUCLEOTIDE SEQUENCE</scope>
    <source>
        <strain evidence="1">Coll-153</strain>
    </source>
</reference>
<dbReference type="AlphaFoldDB" id="A0A9P7RFF6"/>
<proteinExistence type="predicted"/>
<evidence type="ECO:0000313" key="2">
    <source>
        <dbReference type="Proteomes" id="UP000699042"/>
    </source>
</evidence>
<keyword evidence="2" id="KW-1185">Reference proteome</keyword>
<accession>A0A9P7RFF6</accession>
<gene>
    <name evidence="1" type="ORF">JMJ77_007650</name>
</gene>
<protein>
    <submittedName>
        <fullName evidence="1">Uncharacterized protein</fullName>
    </submittedName>
</protein>
<evidence type="ECO:0000313" key="1">
    <source>
        <dbReference type="EMBL" id="KAG7055184.1"/>
    </source>
</evidence>